<name>A0A194QHW8_PAPXU</name>
<dbReference type="Proteomes" id="UP000053268">
    <property type="component" value="Unassembled WGS sequence"/>
</dbReference>
<keyword evidence="2" id="KW-1185">Reference proteome</keyword>
<reference evidence="1 2" key="1">
    <citation type="journal article" date="2015" name="Nat. Commun.">
        <title>Outbred genome sequencing and CRISPR/Cas9 gene editing in butterflies.</title>
        <authorList>
            <person name="Li X."/>
            <person name="Fan D."/>
            <person name="Zhang W."/>
            <person name="Liu G."/>
            <person name="Zhang L."/>
            <person name="Zhao L."/>
            <person name="Fang X."/>
            <person name="Chen L."/>
            <person name="Dong Y."/>
            <person name="Chen Y."/>
            <person name="Ding Y."/>
            <person name="Zhao R."/>
            <person name="Feng M."/>
            <person name="Zhu Y."/>
            <person name="Feng Y."/>
            <person name="Jiang X."/>
            <person name="Zhu D."/>
            <person name="Xiang H."/>
            <person name="Feng X."/>
            <person name="Li S."/>
            <person name="Wang J."/>
            <person name="Zhang G."/>
            <person name="Kronforst M.R."/>
            <person name="Wang W."/>
        </authorList>
    </citation>
    <scope>NUCLEOTIDE SEQUENCE [LARGE SCALE GENOMIC DNA]</scope>
    <source>
        <strain evidence="1">Ya'a_city_454_Px</strain>
        <tissue evidence="1">Whole body</tissue>
    </source>
</reference>
<sequence>MCDVTLAAAWSGTHVMSRGVRGVRGAEGAWCAVVGAGAGAEAGGRAGRGARRWKGGGRGVRRRRHLHNRTLLPPTAAHYSRPHVRVTVTNSTTGSTHYLTNATITIHKTSDSTVRLDNKRASFTHYHAEAVNQTQTTLISEQKYIIDHASL</sequence>
<dbReference type="AlphaFoldDB" id="A0A194QHW8"/>
<accession>A0A194QHW8</accession>
<dbReference type="EMBL" id="KQ458793">
    <property type="protein sequence ID" value="KPJ04989.1"/>
    <property type="molecule type" value="Genomic_DNA"/>
</dbReference>
<proteinExistence type="predicted"/>
<organism evidence="1 2">
    <name type="scientific">Papilio xuthus</name>
    <name type="common">Asian swallowtail butterfly</name>
    <dbReference type="NCBI Taxonomy" id="66420"/>
    <lineage>
        <taxon>Eukaryota</taxon>
        <taxon>Metazoa</taxon>
        <taxon>Ecdysozoa</taxon>
        <taxon>Arthropoda</taxon>
        <taxon>Hexapoda</taxon>
        <taxon>Insecta</taxon>
        <taxon>Pterygota</taxon>
        <taxon>Neoptera</taxon>
        <taxon>Endopterygota</taxon>
        <taxon>Lepidoptera</taxon>
        <taxon>Glossata</taxon>
        <taxon>Ditrysia</taxon>
        <taxon>Papilionoidea</taxon>
        <taxon>Papilionidae</taxon>
        <taxon>Papilioninae</taxon>
        <taxon>Papilio</taxon>
    </lineage>
</organism>
<evidence type="ECO:0000313" key="1">
    <source>
        <dbReference type="EMBL" id="KPJ04989.1"/>
    </source>
</evidence>
<protein>
    <submittedName>
        <fullName evidence="1">Uncharacterized protein</fullName>
    </submittedName>
</protein>
<evidence type="ECO:0000313" key="2">
    <source>
        <dbReference type="Proteomes" id="UP000053268"/>
    </source>
</evidence>
<gene>
    <name evidence="1" type="ORF">RR46_04105</name>
</gene>